<dbReference type="Proteomes" id="UP000886005">
    <property type="component" value="Unassembled WGS sequence"/>
</dbReference>
<proteinExistence type="predicted"/>
<keyword evidence="1" id="KW-0418">Kinase</keyword>
<name>A0A7V1PTY9_CALAY</name>
<comment type="caution">
    <text evidence="1">The sequence shown here is derived from an EMBL/GenBank/DDBJ whole genome shotgun (WGS) entry which is preliminary data.</text>
</comment>
<dbReference type="GO" id="GO:0016301">
    <property type="term" value="F:kinase activity"/>
    <property type="evidence" value="ECO:0007669"/>
    <property type="project" value="UniProtKB-KW"/>
</dbReference>
<sequence>MITVTDTIRQIILETPFLEDGLADGIINLSALARQMKPRIERELLKPTSESAILMALKRMLPDIRLSKKVVETFNKDLSDITVRSGLCEYTFVKSATILEKRQQLMQTLRDRQDYFVTFTQGIHEITTILNSSLKPRITEIFAGEEQVSHLDDLAAITLQLTREMVHTPGIHYNILKQLAWQRINVIEVVSTYTEFNIILEKKQIDRSFKLLFRYLHRT</sequence>
<dbReference type="InterPro" id="IPR045865">
    <property type="entry name" value="ACT-like_dom_sf"/>
</dbReference>
<reference evidence="1" key="1">
    <citation type="journal article" date="2020" name="mSystems">
        <title>Genome- and Community-Level Interaction Insights into Carbon Utilization and Element Cycling Functions of Hydrothermarchaeota in Hydrothermal Sediment.</title>
        <authorList>
            <person name="Zhou Z."/>
            <person name="Liu Y."/>
            <person name="Xu W."/>
            <person name="Pan J."/>
            <person name="Luo Z.H."/>
            <person name="Li M."/>
        </authorList>
    </citation>
    <scope>NUCLEOTIDE SEQUENCE [LARGE SCALE GENOMIC DNA]</scope>
    <source>
        <strain evidence="1">HyVt-456</strain>
    </source>
</reference>
<keyword evidence="1" id="KW-0808">Transferase</keyword>
<accession>A0A7V1PTY9</accession>
<evidence type="ECO:0000313" key="1">
    <source>
        <dbReference type="EMBL" id="HED09837.1"/>
    </source>
</evidence>
<protein>
    <submittedName>
        <fullName evidence="1">Aspartate kinase</fullName>
    </submittedName>
</protein>
<dbReference type="SUPFAM" id="SSF55021">
    <property type="entry name" value="ACT-like"/>
    <property type="match status" value="1"/>
</dbReference>
<dbReference type="EMBL" id="DRLD01000110">
    <property type="protein sequence ID" value="HED09837.1"/>
    <property type="molecule type" value="Genomic_DNA"/>
</dbReference>
<dbReference type="AlphaFoldDB" id="A0A7V1PTY9"/>
<gene>
    <name evidence="1" type="ORF">ENJ10_04050</name>
</gene>
<organism evidence="1">
    <name type="scientific">Caldithrix abyssi</name>
    <dbReference type="NCBI Taxonomy" id="187145"/>
    <lineage>
        <taxon>Bacteria</taxon>
        <taxon>Pseudomonadati</taxon>
        <taxon>Calditrichota</taxon>
        <taxon>Calditrichia</taxon>
        <taxon>Calditrichales</taxon>
        <taxon>Calditrichaceae</taxon>
        <taxon>Caldithrix</taxon>
    </lineage>
</organism>